<sequence length="267" mass="30549">MQENLMPILGASELRSLQAFTEFTRLMKRRAGDKLRTLKGFTIREGFHASPAGLSQLTFVTRPTGARRVSRAFLLLGSENAKSINANVKGTDLWVRVEKAKVLPALRTLTNVSSFHVQSNCDYFIKEYFENYRSVLLLSKWQEKRKFSWRLVAEKASGKPTYLALARRFRPNSKNTHLFAFYSNSRFMVPDTFKIIQTTKQESKLQCLYLNSVLGLLNVVLFREQTTGGYTDIRESDLRLFDTIDSRKLSNTAVGALNDLFVKLRSV</sequence>
<reference evidence="1 2" key="1">
    <citation type="submission" date="2019-03" db="EMBL/GenBank/DDBJ databases">
        <title>Metabolic potential of uncultured bacteria and archaea associated with petroleum seepage in deep-sea sediments.</title>
        <authorList>
            <person name="Dong X."/>
            <person name="Hubert C."/>
        </authorList>
    </citation>
    <scope>NUCLEOTIDE SEQUENCE [LARGE SCALE GENOMIC DNA]</scope>
    <source>
        <strain evidence="1">E29_bin36</strain>
    </source>
</reference>
<proteinExistence type="predicted"/>
<name>A0A523XER2_UNCT6</name>
<organism evidence="1 2">
    <name type="scientific">candidate division TA06 bacterium</name>
    <dbReference type="NCBI Taxonomy" id="2250710"/>
    <lineage>
        <taxon>Bacteria</taxon>
        <taxon>Bacteria division TA06</taxon>
    </lineage>
</organism>
<gene>
    <name evidence="1" type="ORF">E3J38_09485</name>
</gene>
<protein>
    <submittedName>
        <fullName evidence="1">Uncharacterized protein</fullName>
    </submittedName>
</protein>
<evidence type="ECO:0000313" key="1">
    <source>
        <dbReference type="EMBL" id="TET77754.1"/>
    </source>
</evidence>
<evidence type="ECO:0000313" key="2">
    <source>
        <dbReference type="Proteomes" id="UP000315534"/>
    </source>
</evidence>
<dbReference type="EMBL" id="SOIP01000545">
    <property type="protein sequence ID" value="TET77754.1"/>
    <property type="molecule type" value="Genomic_DNA"/>
</dbReference>
<dbReference type="Proteomes" id="UP000315534">
    <property type="component" value="Unassembled WGS sequence"/>
</dbReference>
<accession>A0A523XER2</accession>
<comment type="caution">
    <text evidence="1">The sequence shown here is derived from an EMBL/GenBank/DDBJ whole genome shotgun (WGS) entry which is preliminary data.</text>
</comment>
<dbReference type="AlphaFoldDB" id="A0A523XER2"/>